<gene>
    <name evidence="1" type="ORF">PAXRUDRAFT_250745</name>
</gene>
<dbReference type="InParanoid" id="A0A0D0E0T2"/>
<accession>A0A0D0E0T2</accession>
<protein>
    <submittedName>
        <fullName evidence="1">Unplaced genomic scaffold scaffold_129, whole genome shotgun sequence</fullName>
    </submittedName>
</protein>
<reference evidence="1 2" key="1">
    <citation type="submission" date="2014-04" db="EMBL/GenBank/DDBJ databases">
        <authorList>
            <consortium name="DOE Joint Genome Institute"/>
            <person name="Kuo A."/>
            <person name="Kohler A."/>
            <person name="Jargeat P."/>
            <person name="Nagy L.G."/>
            <person name="Floudas D."/>
            <person name="Copeland A."/>
            <person name="Barry K.W."/>
            <person name="Cichocki N."/>
            <person name="Veneault-Fourrey C."/>
            <person name="LaButti K."/>
            <person name="Lindquist E.A."/>
            <person name="Lipzen A."/>
            <person name="Lundell T."/>
            <person name="Morin E."/>
            <person name="Murat C."/>
            <person name="Sun H."/>
            <person name="Tunlid A."/>
            <person name="Henrissat B."/>
            <person name="Grigoriev I.V."/>
            <person name="Hibbett D.S."/>
            <person name="Martin F."/>
            <person name="Nordberg H.P."/>
            <person name="Cantor M.N."/>
            <person name="Hua S.X."/>
        </authorList>
    </citation>
    <scope>NUCLEOTIDE SEQUENCE [LARGE SCALE GENOMIC DNA]</scope>
    <source>
        <strain evidence="1 2">Ve08.2h10</strain>
    </source>
</reference>
<dbReference type="AlphaFoldDB" id="A0A0D0E0T2"/>
<sequence>MRTLELHLAALHPGVAQAIVLLAFHTPRPMLQCFRSVRSATDKPSRVTSCGLCCIPADQRPPPGPAAHKLGARTEDDPMSKRTFQLVVVG</sequence>
<reference evidence="2" key="2">
    <citation type="submission" date="2015-01" db="EMBL/GenBank/DDBJ databases">
        <title>Evolutionary Origins and Diversification of the Mycorrhizal Mutualists.</title>
        <authorList>
            <consortium name="DOE Joint Genome Institute"/>
            <consortium name="Mycorrhizal Genomics Consortium"/>
            <person name="Kohler A."/>
            <person name="Kuo A."/>
            <person name="Nagy L.G."/>
            <person name="Floudas D."/>
            <person name="Copeland A."/>
            <person name="Barry K.W."/>
            <person name="Cichocki N."/>
            <person name="Veneault-Fourrey C."/>
            <person name="LaButti K."/>
            <person name="Lindquist E.A."/>
            <person name="Lipzen A."/>
            <person name="Lundell T."/>
            <person name="Morin E."/>
            <person name="Murat C."/>
            <person name="Riley R."/>
            <person name="Ohm R."/>
            <person name="Sun H."/>
            <person name="Tunlid A."/>
            <person name="Henrissat B."/>
            <person name="Grigoriev I.V."/>
            <person name="Hibbett D.S."/>
            <person name="Martin F."/>
        </authorList>
    </citation>
    <scope>NUCLEOTIDE SEQUENCE [LARGE SCALE GENOMIC DNA]</scope>
    <source>
        <strain evidence="2">Ve08.2h10</strain>
    </source>
</reference>
<dbReference type="EMBL" id="KN824951">
    <property type="protein sequence ID" value="KIK97121.1"/>
    <property type="molecule type" value="Genomic_DNA"/>
</dbReference>
<dbReference type="HOGENOM" id="CLU_2441493_0_0_1"/>
<evidence type="ECO:0000313" key="1">
    <source>
        <dbReference type="EMBL" id="KIK97121.1"/>
    </source>
</evidence>
<dbReference type="Proteomes" id="UP000054538">
    <property type="component" value="Unassembled WGS sequence"/>
</dbReference>
<organism evidence="1 2">
    <name type="scientific">Paxillus rubicundulus Ve08.2h10</name>
    <dbReference type="NCBI Taxonomy" id="930991"/>
    <lineage>
        <taxon>Eukaryota</taxon>
        <taxon>Fungi</taxon>
        <taxon>Dikarya</taxon>
        <taxon>Basidiomycota</taxon>
        <taxon>Agaricomycotina</taxon>
        <taxon>Agaricomycetes</taxon>
        <taxon>Agaricomycetidae</taxon>
        <taxon>Boletales</taxon>
        <taxon>Paxilineae</taxon>
        <taxon>Paxillaceae</taxon>
        <taxon>Paxillus</taxon>
    </lineage>
</organism>
<evidence type="ECO:0000313" key="2">
    <source>
        <dbReference type="Proteomes" id="UP000054538"/>
    </source>
</evidence>
<name>A0A0D0E0T2_9AGAM</name>
<proteinExistence type="predicted"/>
<keyword evidence="2" id="KW-1185">Reference proteome</keyword>